<comment type="similarity">
    <text evidence="7">Belongs to the chloroperoxidase family.</text>
</comment>
<evidence type="ECO:0000313" key="10">
    <source>
        <dbReference type="Proteomes" id="UP000054477"/>
    </source>
</evidence>
<protein>
    <submittedName>
        <fullName evidence="9">Unplaced genomic scaffold K443scaffold_129, whole genome shotgun sequence</fullName>
    </submittedName>
</protein>
<evidence type="ECO:0000256" key="7">
    <source>
        <dbReference type="ARBA" id="ARBA00025795"/>
    </source>
</evidence>
<sequence length="294" mass="32226">MFLVTPIARAIQDAGVFSWDFGMTLMNLVLPRRKVDHVTPAGHPGEGGKWPEYIAPKEGGSRCSCPGLNAMANHGILPHDGKNISFPELYSTVRETYNFSPSFCFYVANFAARMLNKSYGKDRVDLADIDLHSDLGIEHDASLLRQDVHFVKDQGKPHLPFVRELLDAASGKDNEGNPAFTAADISRVLSKRRAESRANNPEFHMALSHRLFSSSNSCTILTIFGSRVSDLESIFIEERLPEGWESRVREPFGLTIAALQPTVLKVALGIDERPYAAEASSTAAAESGEPNPAA</sequence>
<dbReference type="OrthoDB" id="407298at2759"/>
<evidence type="ECO:0000256" key="3">
    <source>
        <dbReference type="ARBA" id="ARBA00022617"/>
    </source>
</evidence>
<evidence type="ECO:0000256" key="4">
    <source>
        <dbReference type="ARBA" id="ARBA00022723"/>
    </source>
</evidence>
<dbReference type="HOGENOM" id="CLU_050230_1_0_1"/>
<name>A0A0C9WMZ5_9AGAR</name>
<dbReference type="Gene3D" id="1.10.489.10">
    <property type="entry name" value="Chloroperoxidase-like"/>
    <property type="match status" value="1"/>
</dbReference>
<dbReference type="InterPro" id="IPR036851">
    <property type="entry name" value="Chloroperoxidase-like_sf"/>
</dbReference>
<dbReference type="EMBL" id="KN838664">
    <property type="protein sequence ID" value="KIJ98664.1"/>
    <property type="molecule type" value="Genomic_DNA"/>
</dbReference>
<keyword evidence="5" id="KW-0560">Oxidoreductase</keyword>
<keyword evidence="4" id="KW-0479">Metal-binding</keyword>
<evidence type="ECO:0000256" key="1">
    <source>
        <dbReference type="ARBA" id="ARBA00001970"/>
    </source>
</evidence>
<reference evidence="10" key="2">
    <citation type="submission" date="2015-01" db="EMBL/GenBank/DDBJ databases">
        <title>Evolutionary Origins and Diversification of the Mycorrhizal Mutualists.</title>
        <authorList>
            <consortium name="DOE Joint Genome Institute"/>
            <consortium name="Mycorrhizal Genomics Consortium"/>
            <person name="Kohler A."/>
            <person name="Kuo A."/>
            <person name="Nagy L.G."/>
            <person name="Floudas D."/>
            <person name="Copeland A."/>
            <person name="Barry K.W."/>
            <person name="Cichocki N."/>
            <person name="Veneault-Fourrey C."/>
            <person name="LaButti K."/>
            <person name="Lindquist E.A."/>
            <person name="Lipzen A."/>
            <person name="Lundell T."/>
            <person name="Morin E."/>
            <person name="Murat C."/>
            <person name="Riley R."/>
            <person name="Ohm R."/>
            <person name="Sun H."/>
            <person name="Tunlid A."/>
            <person name="Henrissat B."/>
            <person name="Grigoriev I.V."/>
            <person name="Hibbett D.S."/>
            <person name="Martin F."/>
        </authorList>
    </citation>
    <scope>NUCLEOTIDE SEQUENCE [LARGE SCALE GENOMIC DNA]</scope>
    <source>
        <strain evidence="10">LaAM-08-1</strain>
    </source>
</reference>
<keyword evidence="10" id="KW-1185">Reference proteome</keyword>
<dbReference type="PROSITE" id="PS51405">
    <property type="entry name" value="HEME_HALOPEROXIDASE"/>
    <property type="match status" value="1"/>
</dbReference>
<feature type="domain" description="Heme haloperoxidase family profile" evidence="8">
    <location>
        <begin position="49"/>
        <end position="260"/>
    </location>
</feature>
<gene>
    <name evidence="9" type="ORF">K443DRAFT_103627</name>
</gene>
<evidence type="ECO:0000259" key="8">
    <source>
        <dbReference type="PROSITE" id="PS51405"/>
    </source>
</evidence>
<comment type="cofactor">
    <cofactor evidence="1">
        <name>heme b</name>
        <dbReference type="ChEBI" id="CHEBI:60344"/>
    </cofactor>
</comment>
<evidence type="ECO:0000313" key="9">
    <source>
        <dbReference type="EMBL" id="KIJ98664.1"/>
    </source>
</evidence>
<proteinExistence type="inferred from homology"/>
<reference evidence="9 10" key="1">
    <citation type="submission" date="2014-04" db="EMBL/GenBank/DDBJ databases">
        <authorList>
            <consortium name="DOE Joint Genome Institute"/>
            <person name="Kuo A."/>
            <person name="Kohler A."/>
            <person name="Nagy L.G."/>
            <person name="Floudas D."/>
            <person name="Copeland A."/>
            <person name="Barry K.W."/>
            <person name="Cichocki N."/>
            <person name="Veneault-Fourrey C."/>
            <person name="LaButti K."/>
            <person name="Lindquist E.A."/>
            <person name="Lipzen A."/>
            <person name="Lundell T."/>
            <person name="Morin E."/>
            <person name="Murat C."/>
            <person name="Sun H."/>
            <person name="Tunlid A."/>
            <person name="Henrissat B."/>
            <person name="Grigoriev I.V."/>
            <person name="Hibbett D.S."/>
            <person name="Martin F."/>
            <person name="Nordberg H.P."/>
            <person name="Cantor M.N."/>
            <person name="Hua S.X."/>
        </authorList>
    </citation>
    <scope>NUCLEOTIDE SEQUENCE [LARGE SCALE GENOMIC DNA]</scope>
    <source>
        <strain evidence="9 10">LaAM-08-1</strain>
    </source>
</reference>
<organism evidence="9 10">
    <name type="scientific">Laccaria amethystina LaAM-08-1</name>
    <dbReference type="NCBI Taxonomy" id="1095629"/>
    <lineage>
        <taxon>Eukaryota</taxon>
        <taxon>Fungi</taxon>
        <taxon>Dikarya</taxon>
        <taxon>Basidiomycota</taxon>
        <taxon>Agaricomycotina</taxon>
        <taxon>Agaricomycetes</taxon>
        <taxon>Agaricomycetidae</taxon>
        <taxon>Agaricales</taxon>
        <taxon>Agaricineae</taxon>
        <taxon>Hydnangiaceae</taxon>
        <taxon>Laccaria</taxon>
    </lineage>
</organism>
<dbReference type="Proteomes" id="UP000054477">
    <property type="component" value="Unassembled WGS sequence"/>
</dbReference>
<evidence type="ECO:0000256" key="5">
    <source>
        <dbReference type="ARBA" id="ARBA00023002"/>
    </source>
</evidence>
<dbReference type="Pfam" id="PF01328">
    <property type="entry name" value="Peroxidase_2"/>
    <property type="match status" value="1"/>
</dbReference>
<dbReference type="STRING" id="1095629.A0A0C9WMZ5"/>
<dbReference type="SUPFAM" id="SSF47571">
    <property type="entry name" value="Cloroperoxidase"/>
    <property type="match status" value="1"/>
</dbReference>
<accession>A0A0C9WMZ5</accession>
<evidence type="ECO:0000256" key="6">
    <source>
        <dbReference type="ARBA" id="ARBA00023004"/>
    </source>
</evidence>
<dbReference type="PANTHER" id="PTHR33577:SF18">
    <property type="entry name" value="HEME HALOPEROXIDASE FAMILY PROFILE DOMAIN-CONTAINING PROTEIN"/>
    <property type="match status" value="1"/>
</dbReference>
<keyword evidence="2" id="KW-0575">Peroxidase</keyword>
<evidence type="ECO:0000256" key="2">
    <source>
        <dbReference type="ARBA" id="ARBA00022559"/>
    </source>
</evidence>
<dbReference type="AlphaFoldDB" id="A0A0C9WMZ5"/>
<dbReference type="GO" id="GO:0046872">
    <property type="term" value="F:metal ion binding"/>
    <property type="evidence" value="ECO:0007669"/>
    <property type="project" value="UniProtKB-KW"/>
</dbReference>
<keyword evidence="3" id="KW-0349">Heme</keyword>
<keyword evidence="6" id="KW-0408">Iron</keyword>
<dbReference type="GO" id="GO:0004601">
    <property type="term" value="F:peroxidase activity"/>
    <property type="evidence" value="ECO:0007669"/>
    <property type="project" value="UniProtKB-KW"/>
</dbReference>
<dbReference type="PANTHER" id="PTHR33577">
    <property type="entry name" value="STERIGMATOCYSTIN BIOSYNTHESIS PEROXIDASE STCC-RELATED"/>
    <property type="match status" value="1"/>
</dbReference>
<dbReference type="InterPro" id="IPR000028">
    <property type="entry name" value="Chloroperoxidase"/>
</dbReference>